<dbReference type="FunFam" id="1.10.1900.40:FF:000002">
    <property type="entry name" value="Erythrocyte membrane protein 1, PfEMP1"/>
    <property type="match status" value="1"/>
</dbReference>
<dbReference type="FunFam" id="1.20.58.830:FF:000001">
    <property type="entry name" value="Erythrocyte membrane protein 1, PfEMP1"/>
    <property type="match status" value="1"/>
</dbReference>
<dbReference type="Gene3D" id="1.20.58.1930">
    <property type="match status" value="1"/>
</dbReference>
<dbReference type="FunFam" id="1.20.58.1930:FF:000001">
    <property type="entry name" value="Erythrocyte membrane protein 1, PfEMP1"/>
    <property type="match status" value="1"/>
</dbReference>
<evidence type="ECO:0000259" key="6">
    <source>
        <dbReference type="Pfam" id="PF22672"/>
    </source>
</evidence>
<dbReference type="Gene3D" id="1.20.1310.20">
    <property type="entry name" value="Duffy-antigen binding domain"/>
    <property type="match status" value="1"/>
</dbReference>
<feature type="region of interest" description="Disordered" evidence="1">
    <location>
        <begin position="1028"/>
        <end position="1072"/>
    </location>
</feature>
<feature type="compositionally biased region" description="Low complexity" evidence="1">
    <location>
        <begin position="816"/>
        <end position="829"/>
    </location>
</feature>
<feature type="domain" description="Duffy-binding-like" evidence="6">
    <location>
        <begin position="158"/>
        <end position="303"/>
    </location>
</feature>
<dbReference type="Proteomes" id="UP000030656">
    <property type="component" value="Unassembled WGS sequence"/>
</dbReference>
<dbReference type="InterPro" id="IPR054595">
    <property type="entry name" value="DBL_C"/>
</dbReference>
<gene>
    <name evidence="7" type="ORF">PFFCH_03768</name>
</gene>
<dbReference type="SUPFAM" id="SSF140924">
    <property type="entry name" value="Duffy binding domain-like"/>
    <property type="match status" value="2"/>
</dbReference>
<feature type="domain" description="Duffy-binding-like" evidence="2">
    <location>
        <begin position="426"/>
        <end position="571"/>
    </location>
</feature>
<dbReference type="GO" id="GO:0046789">
    <property type="term" value="F:host cell surface receptor binding"/>
    <property type="evidence" value="ECO:0007669"/>
    <property type="project" value="InterPro"/>
</dbReference>
<reference evidence="7 8" key="2">
    <citation type="submission" date="2013-02" db="EMBL/GenBank/DDBJ databases">
        <title>The Genome Sequence of Plasmodium falciparum FCH/4.</title>
        <authorList>
            <consortium name="The Broad Institute Genome Sequencing Platform"/>
            <consortium name="The Broad Institute Genome Sequencing Center for Infectious Disease"/>
            <person name="Neafsey D."/>
            <person name="Cheeseman I."/>
            <person name="Volkman S."/>
            <person name="Adams J."/>
            <person name="Walker B."/>
            <person name="Young S.K."/>
            <person name="Zeng Q."/>
            <person name="Gargeya S."/>
            <person name="Fitzgerald M."/>
            <person name="Haas B."/>
            <person name="Abouelleil A."/>
            <person name="Alvarado L."/>
            <person name="Arachchi H.M."/>
            <person name="Berlin A.M."/>
            <person name="Chapman S.B."/>
            <person name="Dewar J."/>
            <person name="Goldberg J."/>
            <person name="Griggs A."/>
            <person name="Gujja S."/>
            <person name="Hansen M."/>
            <person name="Howarth C."/>
            <person name="Imamovic A."/>
            <person name="Larimer J."/>
            <person name="McCowan C."/>
            <person name="Murphy C."/>
            <person name="Neiman D."/>
            <person name="Pearson M."/>
            <person name="Priest M."/>
            <person name="Roberts A."/>
            <person name="Saif S."/>
            <person name="Shea T."/>
            <person name="Sisk P."/>
            <person name="Sykes S."/>
            <person name="Wortman J."/>
            <person name="Nusbaum C."/>
            <person name="Birren B."/>
        </authorList>
    </citation>
    <scope>NUCLEOTIDE SEQUENCE [LARGE SCALE GENOMIC DNA]</scope>
    <source>
        <strain evidence="7 8">FCH/4</strain>
    </source>
</reference>
<evidence type="ECO:0000259" key="3">
    <source>
        <dbReference type="Pfam" id="PF05424"/>
    </source>
</evidence>
<dbReference type="FunFam" id="1.10.1900.40:FF:000001">
    <property type="entry name" value="Erythrocyte membrane protein 1"/>
    <property type="match status" value="1"/>
</dbReference>
<evidence type="ECO:0000256" key="1">
    <source>
        <dbReference type="SAM" id="MobiDB-lite"/>
    </source>
</evidence>
<dbReference type="InterPro" id="IPR008602">
    <property type="entry name" value="Duffy-antigen-binding"/>
</dbReference>
<feature type="region of interest" description="Disordered" evidence="1">
    <location>
        <begin position="565"/>
        <end position="692"/>
    </location>
</feature>
<dbReference type="InterPro" id="IPR044932">
    <property type="entry name" value="PfEMP1_ATS_sf"/>
</dbReference>
<feature type="region of interest" description="Disordered" evidence="1">
    <location>
        <begin position="122"/>
        <end position="141"/>
    </location>
</feature>
<dbReference type="OrthoDB" id="10574214at2759"/>
<accession>A0A024VKR7</accession>
<feature type="region of interest" description="Disordered" evidence="1">
    <location>
        <begin position="816"/>
        <end position="852"/>
    </location>
</feature>
<feature type="domain" description="Cysteine-rich interdomain region 1 gamma" evidence="5">
    <location>
        <begin position="350"/>
        <end position="404"/>
    </location>
</feature>
<dbReference type="Gene3D" id="1.10.1900.40">
    <property type="entry name" value="Acidic terminal segments, variant surface antigen of PfEMP1"/>
    <property type="match status" value="2"/>
</dbReference>
<organism evidence="7 8">
    <name type="scientific">Plasmodium falciparum FCH/4</name>
    <dbReference type="NCBI Taxonomy" id="1036724"/>
    <lineage>
        <taxon>Eukaryota</taxon>
        <taxon>Sar</taxon>
        <taxon>Alveolata</taxon>
        <taxon>Apicomplexa</taxon>
        <taxon>Aconoidasida</taxon>
        <taxon>Haemosporida</taxon>
        <taxon>Plasmodiidae</taxon>
        <taxon>Plasmodium</taxon>
        <taxon>Plasmodium (Laverania)</taxon>
    </lineage>
</organism>
<dbReference type="Gene3D" id="1.20.58.830">
    <property type="match status" value="1"/>
</dbReference>
<evidence type="ECO:0000259" key="4">
    <source>
        <dbReference type="Pfam" id="PF15445"/>
    </source>
</evidence>
<feature type="compositionally biased region" description="Pro residues" evidence="1">
    <location>
        <begin position="666"/>
        <end position="680"/>
    </location>
</feature>
<dbReference type="Pfam" id="PF15445">
    <property type="entry name" value="ATS"/>
    <property type="match status" value="1"/>
</dbReference>
<feature type="compositionally biased region" description="Basic and acidic residues" evidence="1">
    <location>
        <begin position="1028"/>
        <end position="1040"/>
    </location>
</feature>
<evidence type="ECO:0000313" key="7">
    <source>
        <dbReference type="EMBL" id="ETW28810.1"/>
    </source>
</evidence>
<dbReference type="Pfam" id="PF22672">
    <property type="entry name" value="DBL_C"/>
    <property type="match status" value="1"/>
</dbReference>
<feature type="compositionally biased region" description="Basic and acidic residues" evidence="1">
    <location>
        <begin position="604"/>
        <end position="632"/>
    </location>
</feature>
<dbReference type="Pfam" id="PF05424">
    <property type="entry name" value="Duffy_binding"/>
    <property type="match status" value="1"/>
</dbReference>
<feature type="compositionally biased region" description="Acidic residues" evidence="1">
    <location>
        <begin position="582"/>
        <end position="595"/>
    </location>
</feature>
<dbReference type="AlphaFoldDB" id="A0A024VKR7"/>
<dbReference type="EMBL" id="KI928014">
    <property type="protein sequence ID" value="ETW28810.1"/>
    <property type="molecule type" value="Genomic_DNA"/>
</dbReference>
<dbReference type="GO" id="GO:0016020">
    <property type="term" value="C:membrane"/>
    <property type="evidence" value="ECO:0007669"/>
    <property type="project" value="InterPro"/>
</dbReference>
<dbReference type="InterPro" id="IPR004258">
    <property type="entry name" value="DBL"/>
</dbReference>
<name>A0A024VKR7_PLAFA</name>
<proteinExistence type="predicted"/>
<feature type="domain" description="Duffy-antigen binding" evidence="3">
    <location>
        <begin position="1"/>
        <end position="114"/>
    </location>
</feature>
<feature type="domain" description="Plasmodium falciparum erythrocyte membrane protein 1 acidic terminal segment" evidence="4">
    <location>
        <begin position="699"/>
        <end position="1054"/>
    </location>
</feature>
<protein>
    <submittedName>
        <fullName evidence="7">Uncharacterized protein</fullName>
    </submittedName>
</protein>
<evidence type="ECO:0000313" key="8">
    <source>
        <dbReference type="Proteomes" id="UP000030656"/>
    </source>
</evidence>
<evidence type="ECO:0000259" key="5">
    <source>
        <dbReference type="Pfam" id="PF18562"/>
    </source>
</evidence>
<dbReference type="InterPro" id="IPR029211">
    <property type="entry name" value="PfEMP1_ATS"/>
</dbReference>
<evidence type="ECO:0000259" key="2">
    <source>
        <dbReference type="Pfam" id="PF03011"/>
    </source>
</evidence>
<sequence>MFYTLGDYRDIVVRGGHKDGSGKEIVVHTSDDKDAMQKIQEKIDTILKQSGDTPAHKPSDEQRKTLWDRIAEHVWNGMICALTHKTETPGHVDEDVKGQLFENGKNTLKSNYQYTSVTIGASGTEAKTNPPKTPSPSGEKTTLVDFISRPPYFRYLEEWGQNFCKERKKRLEEVEKECVKNGQKCSGYGENCEDQLKDDPSNFPDLKCPSCATPCGLYKKWINTKKTQYEKQSNAYEQQKENYVNGRTGAAPNNGGDNGFCVTVTTCDTAAKFLERLASCSKNNNTEEDKIEFDKPHVTFRPATYCDPCSEFNVKCENRSCRGDGTKVKCNGSNRTTTITASDIKNGGDSTEINMLVSDDSKSGSGFEGNGLEACTDAHIFEGFRKDEWKCDKVCGYVVCKPENGNGEIGNGKPNGENPIITITALVTHWVQNFLEDYNKINDKISHCTNTVEGSKCINGCQNKCNCIEQWINKKRTEWTNIKNRFNEQYNGDDTEMKSLVKNFFEELIPKIAATIDKGNHNGLVKLVKSVKCNCGNNSQNGKEGEENDLVKCLLNKLEEKAKKCKEDHSSVEPCPQTTSENPDDEDEQLEEETEVNMPTICKDVIKETAEEQTDDKCGGTEEKKDEKKEESEAPGDPAGSSTDQESEKKPNPEQVPESQENQGPPAQPQRPRPQPPSPVHPTLSDEPSKPISDILSSTIPFGIAIALTSIVFLFLKKKTKLPVDLFSVINIPKSDYDIPTKLSPNRYIPYTSGKYRGKRYIYLEGDSGTDSGYTDHYSDITSSSESEYEELDINDIYVPHAPKYKTLIEVVLEPSGNNTTASGNNTPSDTQNDIQNDGIPSDIPNSDTPPPITDDEWNKLKHDFISNMLQNQPNTEPNILRDNVDNNTHPTPSRHTLDQKPFITSIHDRDLYSGEEYNYNVNMVNSMDDIPINRDNNVYSGIDLINDTLSGNAHIDIYDEVLKRKENELFGTNHVKQTSIHSVAKLTNSAPIHNQLELFHKWLDRHRDMCEQWENHHERLAKLKEEWENETHSGNKHSDIPSGKLSDTPSDNNIHSDIHPSDIPSVTYHTC</sequence>
<dbReference type="InterPro" id="IPR041480">
    <property type="entry name" value="CIDR1_gamma"/>
</dbReference>
<dbReference type="Pfam" id="PF18562">
    <property type="entry name" value="CIDR1_gamma"/>
    <property type="match status" value="1"/>
</dbReference>
<dbReference type="InterPro" id="IPR042202">
    <property type="entry name" value="Duffy-ag-bd_sf"/>
</dbReference>
<reference evidence="7 8" key="1">
    <citation type="submission" date="2013-02" db="EMBL/GenBank/DDBJ databases">
        <title>The Genome Annotation of Plasmodium falciparum FCH/4.</title>
        <authorList>
            <consortium name="The Broad Institute Genome Sequencing Platform"/>
            <consortium name="The Broad Institute Genome Sequencing Center for Infectious Disease"/>
            <person name="Neafsey D."/>
            <person name="Hoffman S."/>
            <person name="Volkman S."/>
            <person name="Rosenthal P."/>
            <person name="Walker B."/>
            <person name="Young S.K."/>
            <person name="Zeng Q."/>
            <person name="Gargeya S."/>
            <person name="Fitzgerald M."/>
            <person name="Haas B."/>
            <person name="Abouelleil A."/>
            <person name="Allen A.W."/>
            <person name="Alvarado L."/>
            <person name="Arachchi H.M."/>
            <person name="Berlin A.M."/>
            <person name="Chapman S.B."/>
            <person name="Gainer-Dewar J."/>
            <person name="Goldberg J."/>
            <person name="Griggs A."/>
            <person name="Gujja S."/>
            <person name="Hansen M."/>
            <person name="Howarth C."/>
            <person name="Imamovic A."/>
            <person name="Ireland A."/>
            <person name="Larimer J."/>
            <person name="McCowan C."/>
            <person name="Murphy C."/>
            <person name="Pearson M."/>
            <person name="Poon T.W."/>
            <person name="Priest M."/>
            <person name="Roberts A."/>
            <person name="Saif S."/>
            <person name="Shea T."/>
            <person name="Sisk P."/>
            <person name="Sykes S."/>
            <person name="Wortman J."/>
            <person name="Nusbaum C."/>
            <person name="Birren B."/>
        </authorList>
    </citation>
    <scope>NUCLEOTIDE SEQUENCE [LARGE SCALE GENOMIC DNA]</scope>
    <source>
        <strain evidence="7 8">FCH/4</strain>
    </source>
</reference>
<dbReference type="Pfam" id="PF03011">
    <property type="entry name" value="PFEMP"/>
    <property type="match status" value="1"/>
</dbReference>